<dbReference type="CDD" id="cd00531">
    <property type="entry name" value="NTF2_like"/>
    <property type="match status" value="1"/>
</dbReference>
<reference evidence="3" key="1">
    <citation type="journal article" date="2019" name="Int. J. Syst. Evol. Microbiol.">
        <title>The Global Catalogue of Microorganisms (GCM) 10K type strain sequencing project: providing services to taxonomists for standard genome sequencing and annotation.</title>
        <authorList>
            <consortium name="The Broad Institute Genomics Platform"/>
            <consortium name="The Broad Institute Genome Sequencing Center for Infectious Disease"/>
            <person name="Wu L."/>
            <person name="Ma J."/>
        </authorList>
    </citation>
    <scope>NUCLEOTIDE SEQUENCE [LARGE SCALE GENOMIC DNA]</scope>
    <source>
        <strain evidence="3">JCM 17804</strain>
    </source>
</reference>
<organism evidence="2 3">
    <name type="scientific">Variovorax defluvii</name>
    <dbReference type="NCBI Taxonomy" id="913761"/>
    <lineage>
        <taxon>Bacteria</taxon>
        <taxon>Pseudomonadati</taxon>
        <taxon>Pseudomonadota</taxon>
        <taxon>Betaproteobacteria</taxon>
        <taxon>Burkholderiales</taxon>
        <taxon>Comamonadaceae</taxon>
        <taxon>Variovorax</taxon>
    </lineage>
</organism>
<dbReference type="Pfam" id="PF13577">
    <property type="entry name" value="SnoaL_4"/>
    <property type="match status" value="1"/>
</dbReference>
<dbReference type="InterPro" id="IPR032710">
    <property type="entry name" value="NTF2-like_dom_sf"/>
</dbReference>
<comment type="caution">
    <text evidence="2">The sequence shown here is derived from an EMBL/GenBank/DDBJ whole genome shotgun (WGS) entry which is preliminary data.</text>
</comment>
<dbReference type="InterPro" id="IPR037401">
    <property type="entry name" value="SnoaL-like"/>
</dbReference>
<sequence>MTLPPELQALVDRAAIHDVLMRYFHAADSADKALVRTCFTDDVKARYHGRAPVEGADALIGQIALFDAFGSGACKIATHFVGNVQYKLIGTAHAETETNAFAFLVRPAQPSDQVAMRSLRYLDRWVRQAGLWKIAERIHTLDWHGEVPASAAATLAQRVNAFPAPPTLSI</sequence>
<dbReference type="SUPFAM" id="SSF54427">
    <property type="entry name" value="NTF2-like"/>
    <property type="match status" value="1"/>
</dbReference>
<protein>
    <recommendedName>
        <fullName evidence="1">SnoaL-like domain-containing protein</fullName>
    </recommendedName>
</protein>
<gene>
    <name evidence="2" type="ORF">GCM10023165_44150</name>
</gene>
<dbReference type="Proteomes" id="UP001500975">
    <property type="component" value="Unassembled WGS sequence"/>
</dbReference>
<evidence type="ECO:0000259" key="1">
    <source>
        <dbReference type="Pfam" id="PF13577"/>
    </source>
</evidence>
<dbReference type="EMBL" id="BAABGJ010000079">
    <property type="protein sequence ID" value="GAA4353698.1"/>
    <property type="molecule type" value="Genomic_DNA"/>
</dbReference>
<feature type="domain" description="SnoaL-like" evidence="1">
    <location>
        <begin position="9"/>
        <end position="137"/>
    </location>
</feature>
<keyword evidence="3" id="KW-1185">Reference proteome</keyword>
<dbReference type="Gene3D" id="3.10.450.50">
    <property type="match status" value="1"/>
</dbReference>
<evidence type="ECO:0000313" key="3">
    <source>
        <dbReference type="Proteomes" id="UP001500975"/>
    </source>
</evidence>
<name>A0ABP8I9A1_9BURK</name>
<dbReference type="RefSeq" id="WP_345540660.1">
    <property type="nucleotide sequence ID" value="NZ_BAABGJ010000079.1"/>
</dbReference>
<accession>A0ABP8I9A1</accession>
<proteinExistence type="predicted"/>
<evidence type="ECO:0000313" key="2">
    <source>
        <dbReference type="EMBL" id="GAA4353698.1"/>
    </source>
</evidence>